<dbReference type="InterPro" id="IPR029045">
    <property type="entry name" value="ClpP/crotonase-like_dom_sf"/>
</dbReference>
<keyword evidence="3" id="KW-1185">Reference proteome</keyword>
<comment type="similarity">
    <text evidence="1">Belongs to the enoyl-CoA hydratase/isomerase family.</text>
</comment>
<evidence type="ECO:0000313" key="3">
    <source>
        <dbReference type="Proteomes" id="UP000011863"/>
    </source>
</evidence>
<dbReference type="KEGG" id="aym:YM304_24150"/>
<reference evidence="2 3" key="1">
    <citation type="journal article" date="2013" name="Int. J. Syst. Evol. Microbiol.">
        <title>Ilumatobacter nonamiense sp. nov. and Ilumatobacter coccineum sp. nov., isolated from seashore sand.</title>
        <authorList>
            <person name="Matsumoto A."/>
            <person name="Kasai H."/>
            <person name="Matsuo Y."/>
            <person name="Shizuri Y."/>
            <person name="Ichikawa N."/>
            <person name="Fujita N."/>
            <person name="Omura S."/>
            <person name="Takahashi Y."/>
        </authorList>
    </citation>
    <scope>NUCLEOTIDE SEQUENCE [LARGE SCALE GENOMIC DNA]</scope>
    <source>
        <strain evidence="3">NBRC 103263 / KCTC 29153 / YM16-304</strain>
    </source>
</reference>
<dbReference type="EMBL" id="AP012057">
    <property type="protein sequence ID" value="BAN02729.1"/>
    <property type="molecule type" value="Genomic_DNA"/>
</dbReference>
<dbReference type="EC" id="4.2.1.17" evidence="2"/>
<dbReference type="InterPro" id="IPR001753">
    <property type="entry name" value="Enoyl-CoA_hydra/iso"/>
</dbReference>
<name>A0A6C7EC08_ILUCY</name>
<dbReference type="Pfam" id="PF00378">
    <property type="entry name" value="ECH_1"/>
    <property type="match status" value="1"/>
</dbReference>
<dbReference type="Gene3D" id="3.90.226.10">
    <property type="entry name" value="2-enoyl-CoA Hydratase, Chain A, domain 1"/>
    <property type="match status" value="1"/>
</dbReference>
<dbReference type="CDD" id="cd06558">
    <property type="entry name" value="crotonase-like"/>
    <property type="match status" value="1"/>
</dbReference>
<evidence type="ECO:0000256" key="1">
    <source>
        <dbReference type="ARBA" id="ARBA00005254"/>
    </source>
</evidence>
<dbReference type="Proteomes" id="UP000011863">
    <property type="component" value="Chromosome"/>
</dbReference>
<sequence>MDRVVTIELTEGIASITLDSQHNRNALSKQLLAELHECLDDAEAANARAIVLRHEGPAFCAGADLKERAGDSAPAGGAGIDSNPMVRALERLMDTERPTIAAVDGAVRAGGIGLMAACDLVVVDAATTFALTEVRIGVAPAIISVPILRRVPAGKIAAAMLTGEPFDAAEARSIGLVTHVTDDVAATVAALCDGVRAGAPRAVRETKRLLRHVPTLERSVAFAEMEALSTELFEGPDAAAGMAAFREKRTPDWSNAD</sequence>
<evidence type="ECO:0000313" key="2">
    <source>
        <dbReference type="EMBL" id="BAN02729.1"/>
    </source>
</evidence>
<gene>
    <name evidence="2" type="ORF">YM304_24150</name>
</gene>
<keyword evidence="2" id="KW-0456">Lyase</keyword>
<proteinExistence type="inferred from homology"/>
<dbReference type="SUPFAM" id="SSF52096">
    <property type="entry name" value="ClpP/crotonase"/>
    <property type="match status" value="1"/>
</dbReference>
<organism evidence="2 3">
    <name type="scientific">Ilumatobacter coccineus (strain NBRC 103263 / KCTC 29153 / YM16-304)</name>
    <dbReference type="NCBI Taxonomy" id="1313172"/>
    <lineage>
        <taxon>Bacteria</taxon>
        <taxon>Bacillati</taxon>
        <taxon>Actinomycetota</taxon>
        <taxon>Acidimicrobiia</taxon>
        <taxon>Acidimicrobiales</taxon>
        <taxon>Ilumatobacteraceae</taxon>
        <taxon>Ilumatobacter</taxon>
    </lineage>
</organism>
<dbReference type="PANTHER" id="PTHR42964:SF1">
    <property type="entry name" value="POLYKETIDE BIOSYNTHESIS ENOYL-COA HYDRATASE PKSH-RELATED"/>
    <property type="match status" value="1"/>
</dbReference>
<protein>
    <submittedName>
        <fullName evidence="2">Putative enoyl-CoA hydratase</fullName>
        <ecNumber evidence="2">4.2.1.17</ecNumber>
    </submittedName>
</protein>
<accession>A0A6C7EC08</accession>
<dbReference type="OrthoDB" id="370015at2"/>
<dbReference type="AlphaFoldDB" id="A0A6C7EC08"/>
<dbReference type="PANTHER" id="PTHR42964">
    <property type="entry name" value="ENOYL-COA HYDRATASE"/>
    <property type="match status" value="1"/>
</dbReference>
<dbReference type="InterPro" id="IPR051683">
    <property type="entry name" value="Enoyl-CoA_Hydratase/Isomerase"/>
</dbReference>
<dbReference type="GO" id="GO:0004300">
    <property type="term" value="F:enoyl-CoA hydratase activity"/>
    <property type="evidence" value="ECO:0007669"/>
    <property type="project" value="UniProtKB-EC"/>
</dbReference>